<evidence type="ECO:0000259" key="1">
    <source>
        <dbReference type="PROSITE" id="PS50011"/>
    </source>
</evidence>
<organism evidence="2 3">
    <name type="scientific">Rhizophagus irregularis</name>
    <dbReference type="NCBI Taxonomy" id="588596"/>
    <lineage>
        <taxon>Eukaryota</taxon>
        <taxon>Fungi</taxon>
        <taxon>Fungi incertae sedis</taxon>
        <taxon>Mucoromycota</taxon>
        <taxon>Glomeromycotina</taxon>
        <taxon>Glomeromycetes</taxon>
        <taxon>Glomerales</taxon>
        <taxon>Glomeraceae</taxon>
        <taxon>Rhizophagus</taxon>
    </lineage>
</organism>
<keyword evidence="3" id="KW-1185">Reference proteome</keyword>
<dbReference type="InterPro" id="IPR001245">
    <property type="entry name" value="Ser-Thr/Tyr_kinase_cat_dom"/>
</dbReference>
<accession>A0A2I1H6H1</accession>
<dbReference type="VEuPathDB" id="FungiDB:RhiirA1_465873"/>
<dbReference type="VEuPathDB" id="FungiDB:FUN_000287"/>
<dbReference type="GO" id="GO:0007165">
    <property type="term" value="P:signal transduction"/>
    <property type="evidence" value="ECO:0007669"/>
    <property type="project" value="TreeGrafter"/>
</dbReference>
<evidence type="ECO:0000313" key="3">
    <source>
        <dbReference type="Proteomes" id="UP000234323"/>
    </source>
</evidence>
<keyword evidence="2" id="KW-0418">Kinase</keyword>
<dbReference type="GO" id="GO:0004672">
    <property type="term" value="F:protein kinase activity"/>
    <property type="evidence" value="ECO:0007669"/>
    <property type="project" value="InterPro"/>
</dbReference>
<dbReference type="PROSITE" id="PS50011">
    <property type="entry name" value="PROTEIN_KINASE_DOM"/>
    <property type="match status" value="1"/>
</dbReference>
<feature type="domain" description="Protein kinase" evidence="1">
    <location>
        <begin position="101"/>
        <end position="451"/>
    </location>
</feature>
<sequence length="569" mass="66031">MEQPTNYKHKIDFLLSNNTFLIQPTQPIVKSKYKKSKCPECNKRRKPSNKSHQICHVCYEIKMAYNYGLSGNKIIDDFIRYTQINLVNKNGKMEYVPYEQFKNIEFIAEGGFSKIYKATWIDGPVEIYGSKIAVRSQNYTVVLKKINDSKNITSKELNELKVFYKFSSEYTRYNGISCFNNVNVGKYFGITQDPNSQDIMIIMPYYNSGDLIHYITKDFFSITWYTKLEKLGNIASGLKQIHELNIIHRDFHSGNIFFNSKSNAFFNQKILIGDLGISKSATESGDDNENYAYGLKEIHELNIIHRDFHSGNIFFNGRKNILFNQKILIGDLGISKSATESGDDNENYGIIPYMAPEIFLKQKYNKASDIYSFGMIMWEFMTGRRPFWDRNHDTELIIDICDGLRPPIVTNAPEGYIELMKECWDSNPDKRPTANDIFSRINKMCRKEDFNNPTKIIESSDIGPVSKNNPGAIYKSRPLSAMINSAMYSRSSRSQSVNLEKLKRRFEDDLIEVEDNNYDGRSIKREKLYESEDYLTKEIDLDIDVNFDNNGYITNEIDFDIDTLNYQNL</sequence>
<dbReference type="InterPro" id="IPR011009">
    <property type="entry name" value="Kinase-like_dom_sf"/>
</dbReference>
<dbReference type="SUPFAM" id="SSF56112">
    <property type="entry name" value="Protein kinase-like (PK-like)"/>
    <property type="match status" value="2"/>
</dbReference>
<proteinExistence type="predicted"/>
<comment type="caution">
    <text evidence="2">The sequence shown here is derived from an EMBL/GenBank/DDBJ whole genome shotgun (WGS) entry which is preliminary data.</text>
</comment>
<gene>
    <name evidence="2" type="ORF">RhiirA4_473304</name>
</gene>
<dbReference type="Gene3D" id="1.10.510.10">
    <property type="entry name" value="Transferase(Phosphotransferase) domain 1"/>
    <property type="match status" value="2"/>
</dbReference>
<dbReference type="AlphaFoldDB" id="A0A2I1H6H1"/>
<dbReference type="InterPro" id="IPR000719">
    <property type="entry name" value="Prot_kinase_dom"/>
</dbReference>
<dbReference type="VEuPathDB" id="FungiDB:RhiirFUN_017655"/>
<dbReference type="EMBL" id="LLXI01001615">
    <property type="protein sequence ID" value="PKY54473.1"/>
    <property type="molecule type" value="Genomic_DNA"/>
</dbReference>
<dbReference type="GO" id="GO:0005737">
    <property type="term" value="C:cytoplasm"/>
    <property type="evidence" value="ECO:0007669"/>
    <property type="project" value="TreeGrafter"/>
</dbReference>
<dbReference type="Pfam" id="PF07714">
    <property type="entry name" value="PK_Tyr_Ser-Thr"/>
    <property type="match status" value="2"/>
</dbReference>
<dbReference type="VEuPathDB" id="FungiDB:RhiirA1_462990"/>
<dbReference type="PANTHER" id="PTHR23257">
    <property type="entry name" value="SERINE-THREONINE PROTEIN KINASE"/>
    <property type="match status" value="1"/>
</dbReference>
<name>A0A2I1H6H1_9GLOM</name>
<keyword evidence="2" id="KW-0808">Transferase</keyword>
<reference evidence="2 3" key="1">
    <citation type="submission" date="2015-10" db="EMBL/GenBank/DDBJ databases">
        <title>Genome analyses suggest a sexual origin of heterokaryosis in a supposedly ancient asexual fungus.</title>
        <authorList>
            <person name="Ropars J."/>
            <person name="Sedzielewska K."/>
            <person name="Noel J."/>
            <person name="Charron P."/>
            <person name="Farinelli L."/>
            <person name="Marton T."/>
            <person name="Kruger M."/>
            <person name="Pelin A."/>
            <person name="Brachmann A."/>
            <person name="Corradi N."/>
        </authorList>
    </citation>
    <scope>NUCLEOTIDE SEQUENCE [LARGE SCALE GENOMIC DNA]</scope>
    <source>
        <strain evidence="2 3">A4</strain>
    </source>
</reference>
<evidence type="ECO:0000313" key="2">
    <source>
        <dbReference type="EMBL" id="PKY54473.1"/>
    </source>
</evidence>
<dbReference type="GO" id="GO:0005524">
    <property type="term" value="F:ATP binding"/>
    <property type="evidence" value="ECO:0007669"/>
    <property type="project" value="InterPro"/>
</dbReference>
<dbReference type="Proteomes" id="UP000234323">
    <property type="component" value="Unassembled WGS sequence"/>
</dbReference>
<protein>
    <submittedName>
        <fullName evidence="2">Kinase-like protein</fullName>
    </submittedName>
</protein>
<dbReference type="InterPro" id="IPR050167">
    <property type="entry name" value="Ser_Thr_protein_kinase"/>
</dbReference>